<accession>B0RBY7</accession>
<organism evidence="15 16">
    <name type="scientific">Clavibacter sepedonicus</name>
    <name type="common">Clavibacter michiganensis subsp. sepedonicus</name>
    <dbReference type="NCBI Taxonomy" id="31964"/>
    <lineage>
        <taxon>Bacteria</taxon>
        <taxon>Bacillati</taxon>
        <taxon>Actinomycetota</taxon>
        <taxon>Actinomycetes</taxon>
        <taxon>Micrococcales</taxon>
        <taxon>Microbacteriaceae</taxon>
        <taxon>Clavibacter</taxon>
    </lineage>
</organism>
<dbReference type="GO" id="GO:0004601">
    <property type="term" value="F:peroxidase activity"/>
    <property type="evidence" value="ECO:0007669"/>
    <property type="project" value="UniProtKB-KW"/>
</dbReference>
<evidence type="ECO:0000256" key="6">
    <source>
        <dbReference type="ARBA" id="ARBA00052774"/>
    </source>
</evidence>
<proteinExistence type="inferred from homology"/>
<name>B0RBY7_CLASE</name>
<keyword evidence="1" id="KW-0575">Peroxidase</keyword>
<dbReference type="EC" id="1.11.1.29" evidence="10"/>
<keyword evidence="4" id="KW-0676">Redox-active center</keyword>
<evidence type="ECO:0000256" key="1">
    <source>
        <dbReference type="ARBA" id="ARBA00022559"/>
    </source>
</evidence>
<dbReference type="FunFam" id="3.40.30.10:FF:000118">
    <property type="entry name" value="Peroxiredoxin AhpE"/>
    <property type="match status" value="1"/>
</dbReference>
<evidence type="ECO:0000256" key="9">
    <source>
        <dbReference type="ARBA" id="ARBA00065226"/>
    </source>
</evidence>
<dbReference type="InterPro" id="IPR013766">
    <property type="entry name" value="Thioredoxin_domain"/>
</dbReference>
<dbReference type="AlphaFoldDB" id="B0RBY7"/>
<keyword evidence="2" id="KW-0049">Antioxidant</keyword>
<evidence type="ECO:0000256" key="4">
    <source>
        <dbReference type="ARBA" id="ARBA00023284"/>
    </source>
</evidence>
<dbReference type="InterPro" id="IPR036249">
    <property type="entry name" value="Thioredoxin-like_sf"/>
</dbReference>
<dbReference type="HOGENOM" id="CLU_042529_14_2_11"/>
<feature type="domain" description="Thioredoxin" evidence="14">
    <location>
        <begin position="26"/>
        <end position="177"/>
    </location>
</feature>
<dbReference type="Proteomes" id="UP000001318">
    <property type="component" value="Chromosome"/>
</dbReference>
<protein>
    <recommendedName>
        <fullName evidence="11">Alkyl hydroperoxide reductase E</fullName>
        <ecNumber evidence="10">1.11.1.29</ecNumber>
    </recommendedName>
    <alternativeName>
        <fullName evidence="12">Mycoredoxin-dependent peroxiredoxin</fullName>
    </alternativeName>
    <alternativeName>
        <fullName evidence="13">Peroxiredoxin AhpE</fullName>
    </alternativeName>
    <alternativeName>
        <fullName evidence="5">Thioredoxin peroxidase</fullName>
    </alternativeName>
</protein>
<evidence type="ECO:0000256" key="8">
    <source>
        <dbReference type="ARBA" id="ARBA00060973"/>
    </source>
</evidence>
<comment type="catalytic activity">
    <reaction evidence="6">
        <text>[mycoredoxin]-L-dithiol + a hydroperoxide = [mycoredoxin]-L-disulfide + an alcohol + H2O</text>
        <dbReference type="Rhea" id="RHEA:62640"/>
        <dbReference type="Rhea" id="RHEA-COMP:16137"/>
        <dbReference type="Rhea" id="RHEA-COMP:16138"/>
        <dbReference type="ChEBI" id="CHEBI:15377"/>
        <dbReference type="ChEBI" id="CHEBI:29950"/>
        <dbReference type="ChEBI" id="CHEBI:30879"/>
        <dbReference type="ChEBI" id="CHEBI:35924"/>
        <dbReference type="ChEBI" id="CHEBI:50058"/>
        <dbReference type="EC" id="1.11.1.29"/>
    </reaction>
</comment>
<evidence type="ECO:0000256" key="7">
    <source>
        <dbReference type="ARBA" id="ARBA00056930"/>
    </source>
</evidence>
<gene>
    <name evidence="15" type="ordered locus">CMS1605</name>
</gene>
<evidence type="ECO:0000256" key="12">
    <source>
        <dbReference type="ARBA" id="ARBA00082991"/>
    </source>
</evidence>
<comment type="similarity">
    <text evidence="8">Belongs to the peroxiredoxin family. AhpE subfamily.</text>
</comment>
<reference evidence="15 16" key="1">
    <citation type="journal article" date="2008" name="J. Bacteriol.">
        <title>Genome of the actinomycete plant pathogen Clavibacter michiganensis subsp. sepedonicus suggests recent niche adaptation.</title>
        <authorList>
            <person name="Bentley S.D."/>
            <person name="Corton C."/>
            <person name="Brown S.E."/>
            <person name="Barron A."/>
            <person name="Clark L."/>
            <person name="Doggett J."/>
            <person name="Harris B."/>
            <person name="Ormond D."/>
            <person name="Quail M.A."/>
            <person name="May G."/>
            <person name="Francis D."/>
            <person name="Knudson D."/>
            <person name="Parkhill J."/>
            <person name="Ishimaru C.A."/>
        </authorList>
    </citation>
    <scope>NUCLEOTIDE SEQUENCE [LARGE SCALE GENOMIC DNA]</scope>
    <source>
        <strain evidence="16">ATCC 33113 / DSM 20744 / JCM 9667 / LMG 2889 / ICMP 2535 / C-1</strain>
    </source>
</reference>
<dbReference type="STRING" id="31964.CMS1605"/>
<evidence type="ECO:0000259" key="14">
    <source>
        <dbReference type="PROSITE" id="PS51352"/>
    </source>
</evidence>
<dbReference type="PANTHER" id="PTHR43110">
    <property type="entry name" value="THIOL PEROXIDASE"/>
    <property type="match status" value="1"/>
</dbReference>
<comment type="subunit">
    <text evidence="9">Homodimer. Forms both dimers and octamers; a tightly-associated dimer and a ring-like octamer.</text>
</comment>
<dbReference type="SUPFAM" id="SSF52833">
    <property type="entry name" value="Thioredoxin-like"/>
    <property type="match status" value="1"/>
</dbReference>
<sequence>MPGVVWLLVPDRGHLSARKDPHPMALANDTQAPDFELANQFGERVRLSEYRGHRAVALVFFPLAFSGTCTGEMCQLEENLGLFADSRVELIGISVDSKHTLRAWAEQQGIDFQLLADFWPHGQVAKEYGVFLEGKGFANRATFLIDTRGIIRGSFITAPGEARELEAYRTAIRDLALVPA</sequence>
<dbReference type="CDD" id="cd03018">
    <property type="entry name" value="PRX_AhpE_like"/>
    <property type="match status" value="1"/>
</dbReference>
<comment type="function">
    <text evidence="7">Thiol-specific peroxidase that catalyzes the reduction of hydrogen peroxide and organic hydroperoxides to water and alcohols, respectively. Plays a role in cell protection against oxidative stress by detoxifying peroxides. May represent an important antioxidant defense against cytotoxic peroxides, especially peroxynitrite, which can be formed by activated macrophages during infection.</text>
</comment>
<evidence type="ECO:0000256" key="2">
    <source>
        <dbReference type="ARBA" id="ARBA00022862"/>
    </source>
</evidence>
<dbReference type="Pfam" id="PF00578">
    <property type="entry name" value="AhpC-TSA"/>
    <property type="match status" value="1"/>
</dbReference>
<dbReference type="InterPro" id="IPR000866">
    <property type="entry name" value="AhpC/TSA"/>
</dbReference>
<dbReference type="InterPro" id="IPR050455">
    <property type="entry name" value="Tpx_Peroxidase_subfamily"/>
</dbReference>
<keyword evidence="3" id="KW-0560">Oxidoreductase</keyword>
<dbReference type="KEGG" id="cms:CMS1605"/>
<evidence type="ECO:0000256" key="13">
    <source>
        <dbReference type="ARBA" id="ARBA00083736"/>
    </source>
</evidence>
<evidence type="ECO:0000256" key="11">
    <source>
        <dbReference type="ARBA" id="ARBA00068979"/>
    </source>
</evidence>
<dbReference type="EMBL" id="AM849034">
    <property type="protein sequence ID" value="CAQ01715.1"/>
    <property type="molecule type" value="Genomic_DNA"/>
</dbReference>
<dbReference type="PROSITE" id="PS51352">
    <property type="entry name" value="THIOREDOXIN_2"/>
    <property type="match status" value="1"/>
</dbReference>
<evidence type="ECO:0000256" key="10">
    <source>
        <dbReference type="ARBA" id="ARBA00067009"/>
    </source>
</evidence>
<evidence type="ECO:0000256" key="3">
    <source>
        <dbReference type="ARBA" id="ARBA00023002"/>
    </source>
</evidence>
<evidence type="ECO:0000313" key="15">
    <source>
        <dbReference type="EMBL" id="CAQ01715.1"/>
    </source>
</evidence>
<dbReference type="PANTHER" id="PTHR43110:SF1">
    <property type="entry name" value="THIOL PEROXIDASE"/>
    <property type="match status" value="1"/>
</dbReference>
<keyword evidence="16" id="KW-1185">Reference proteome</keyword>
<evidence type="ECO:0000256" key="5">
    <source>
        <dbReference type="ARBA" id="ARBA00032824"/>
    </source>
</evidence>
<evidence type="ECO:0000313" key="16">
    <source>
        <dbReference type="Proteomes" id="UP000001318"/>
    </source>
</evidence>
<dbReference type="Gene3D" id="3.40.30.10">
    <property type="entry name" value="Glutaredoxin"/>
    <property type="match status" value="1"/>
</dbReference>
<dbReference type="eggNOG" id="COG1225">
    <property type="taxonomic scope" value="Bacteria"/>
</dbReference>